<reference evidence="1" key="3">
    <citation type="submission" date="2025-09" db="UniProtKB">
        <authorList>
            <consortium name="Ensembl"/>
        </authorList>
    </citation>
    <scope>IDENTIFICATION</scope>
</reference>
<evidence type="ECO:0000313" key="1">
    <source>
        <dbReference type="Ensembl" id="ENSGAGP00000023572.1"/>
    </source>
</evidence>
<reference evidence="2" key="1">
    <citation type="journal article" date="2017" name="PLoS ONE">
        <title>The Agassiz's desert tortoise genome provides a resource for the conservation of a threatened species.</title>
        <authorList>
            <person name="Tollis M."/>
            <person name="DeNardo D.F."/>
            <person name="Cornelius J.A."/>
            <person name="Dolby G.A."/>
            <person name="Edwards T."/>
            <person name="Henen B.T."/>
            <person name="Karl A.E."/>
            <person name="Murphy R.W."/>
            <person name="Kusumi K."/>
        </authorList>
    </citation>
    <scope>NUCLEOTIDE SEQUENCE [LARGE SCALE GENOMIC DNA]</scope>
</reference>
<protein>
    <submittedName>
        <fullName evidence="1">Uncharacterized protein</fullName>
    </submittedName>
</protein>
<organism evidence="1 2">
    <name type="scientific">Gopherus agassizii</name>
    <name type="common">Agassiz's desert tortoise</name>
    <dbReference type="NCBI Taxonomy" id="38772"/>
    <lineage>
        <taxon>Eukaryota</taxon>
        <taxon>Metazoa</taxon>
        <taxon>Chordata</taxon>
        <taxon>Craniata</taxon>
        <taxon>Vertebrata</taxon>
        <taxon>Euteleostomi</taxon>
        <taxon>Archelosauria</taxon>
        <taxon>Testudinata</taxon>
        <taxon>Testudines</taxon>
        <taxon>Cryptodira</taxon>
        <taxon>Durocryptodira</taxon>
        <taxon>Testudinoidea</taxon>
        <taxon>Testudinidae</taxon>
        <taxon>Gopherus</taxon>
    </lineage>
</organism>
<dbReference type="AlphaFoldDB" id="A0A452I7R4"/>
<name>A0A452I7R4_9SAUR</name>
<dbReference type="Proteomes" id="UP000291020">
    <property type="component" value="Unassembled WGS sequence"/>
</dbReference>
<accession>A0A452I7R4</accession>
<reference evidence="1" key="2">
    <citation type="submission" date="2025-08" db="UniProtKB">
        <authorList>
            <consortium name="Ensembl"/>
        </authorList>
    </citation>
    <scope>IDENTIFICATION</scope>
</reference>
<dbReference type="Ensembl" id="ENSGAGT00000026860.1">
    <property type="protein sequence ID" value="ENSGAGP00000023572.1"/>
    <property type="gene ID" value="ENSGAGG00000017280.1"/>
</dbReference>
<evidence type="ECO:0000313" key="2">
    <source>
        <dbReference type="Proteomes" id="UP000291020"/>
    </source>
</evidence>
<proteinExistence type="predicted"/>
<keyword evidence="2" id="KW-1185">Reference proteome</keyword>
<sequence>MGAQSIPDFCCPGTSGTSCGRCTVWRSVLILQPLTVIDLFRGKWLTSVWRPLSLKASSYLRNIFNARHLVVHHMPQKPLPPLYPQLTLQHQTVHLAPAVVGALSGGVY</sequence>